<dbReference type="EMBL" id="CU633750">
    <property type="protein sequence ID" value="CAP63667.1"/>
    <property type="molecule type" value="Genomic_DNA"/>
</dbReference>
<organism evidence="2 3">
    <name type="scientific">Cupriavidus taiwanensis (strain DSM 17343 / BCRC 17206 / CCUG 44338 / CIP 107171 / LMG 19424 / R1)</name>
    <name type="common">Ralstonia taiwanensis (strain LMG 19424)</name>
    <dbReference type="NCBI Taxonomy" id="977880"/>
    <lineage>
        <taxon>Bacteria</taxon>
        <taxon>Pseudomonadati</taxon>
        <taxon>Pseudomonadota</taxon>
        <taxon>Betaproteobacteria</taxon>
        <taxon>Burkholderiales</taxon>
        <taxon>Burkholderiaceae</taxon>
        <taxon>Cupriavidus</taxon>
    </lineage>
</organism>
<dbReference type="KEGG" id="cti:RALTA_B0473"/>
<evidence type="ECO:0000313" key="2">
    <source>
        <dbReference type="EMBL" id="CAP63667.1"/>
    </source>
</evidence>
<evidence type="ECO:0000313" key="3">
    <source>
        <dbReference type="Proteomes" id="UP000001692"/>
    </source>
</evidence>
<accession>B2AIR8</accession>
<reference evidence="2 3" key="1">
    <citation type="journal article" date="2008" name="Genome Res.">
        <title>Genome sequence of the beta-rhizobium Cupriavidus taiwanensis and comparative genomics of rhizobia.</title>
        <authorList>
            <person name="Amadou C."/>
            <person name="Pascal G."/>
            <person name="Mangenot S."/>
            <person name="Glew M."/>
            <person name="Bontemps C."/>
            <person name="Capela D."/>
            <person name="Carrere S."/>
            <person name="Cruveiller S."/>
            <person name="Dossat C."/>
            <person name="Lajus A."/>
            <person name="Marchetti M."/>
            <person name="Poinsot V."/>
            <person name="Rouy Z."/>
            <person name="Servin B."/>
            <person name="Saad M."/>
            <person name="Schenowitz C."/>
            <person name="Barbe V."/>
            <person name="Batut J."/>
            <person name="Medigue C."/>
            <person name="Masson-Boivin C."/>
        </authorList>
    </citation>
    <scope>NUCLEOTIDE SEQUENCE [LARGE SCALE GENOMIC DNA]</scope>
    <source>
        <strain evidence="3">DSM 17343 / BCRC 17206 / CCUG 44338 / CIP 107171 / LMG 19424 / R1</strain>
    </source>
</reference>
<sequence>MKDEERPASVTAAQTLRSSLACMVEARLANQRPTGRANNRWGYRPHQGTSGPKQKTVETVDKNIEAPVKGT</sequence>
<name>B2AIR8_CUPTR</name>
<feature type="region of interest" description="Disordered" evidence="1">
    <location>
        <begin position="31"/>
        <end position="71"/>
    </location>
</feature>
<proteinExistence type="predicted"/>
<evidence type="ECO:0000256" key="1">
    <source>
        <dbReference type="SAM" id="MobiDB-lite"/>
    </source>
</evidence>
<dbReference type="AlphaFoldDB" id="B2AIR8"/>
<gene>
    <name evidence="2" type="ordered locus">RALTA_B0473</name>
</gene>
<keyword evidence="3" id="KW-1185">Reference proteome</keyword>
<feature type="compositionally biased region" description="Basic and acidic residues" evidence="1">
    <location>
        <begin position="55"/>
        <end position="64"/>
    </location>
</feature>
<dbReference type="Proteomes" id="UP000001692">
    <property type="component" value="Chromosome 2"/>
</dbReference>
<protein>
    <submittedName>
        <fullName evidence="2">Uncharacterized protein</fullName>
    </submittedName>
</protein>
<dbReference type="HOGENOM" id="CLU_2733264_0_0_4"/>